<keyword evidence="7 15" id="KW-0732">Signal</keyword>
<keyword evidence="13" id="KW-0998">Cell outer membrane</keyword>
<evidence type="ECO:0000256" key="7">
    <source>
        <dbReference type="ARBA" id="ARBA00022729"/>
    </source>
</evidence>
<evidence type="ECO:0000256" key="11">
    <source>
        <dbReference type="ARBA" id="ARBA00023136"/>
    </source>
</evidence>
<feature type="domain" description="SLBB" evidence="17">
    <location>
        <begin position="194"/>
        <end position="272"/>
    </location>
</feature>
<comment type="similarity">
    <text evidence="2">Belongs to the BexD/CtrA/VexA family.</text>
</comment>
<keyword evidence="5" id="KW-0762">Sugar transport</keyword>
<dbReference type="GO" id="GO:0009279">
    <property type="term" value="C:cell outer membrane"/>
    <property type="evidence" value="ECO:0007669"/>
    <property type="project" value="UniProtKB-SubCell"/>
</dbReference>
<evidence type="ECO:0000256" key="14">
    <source>
        <dbReference type="ARBA" id="ARBA00023288"/>
    </source>
</evidence>
<evidence type="ECO:0000256" key="2">
    <source>
        <dbReference type="ARBA" id="ARBA00009450"/>
    </source>
</evidence>
<evidence type="ECO:0000256" key="3">
    <source>
        <dbReference type="ARBA" id="ARBA00022448"/>
    </source>
</evidence>
<keyword evidence="12" id="KW-0564">Palmitate</keyword>
<name>A0A318E7W1_9GAMM</name>
<proteinExistence type="inferred from homology"/>
<comment type="subcellular location">
    <subcellularLocation>
        <location evidence="1">Cell outer membrane</location>
        <topology evidence="1">Multi-pass membrane protein</topology>
    </subcellularLocation>
</comment>
<dbReference type="OrthoDB" id="9808421at2"/>
<dbReference type="InterPro" id="IPR049712">
    <property type="entry name" value="Poly_export"/>
</dbReference>
<keyword evidence="9" id="KW-0406">Ion transport</keyword>
<organism evidence="18 19">
    <name type="scientific">Sinimarinibacterium flocculans</name>
    <dbReference type="NCBI Taxonomy" id="985250"/>
    <lineage>
        <taxon>Bacteria</taxon>
        <taxon>Pseudomonadati</taxon>
        <taxon>Pseudomonadota</taxon>
        <taxon>Gammaproteobacteria</taxon>
        <taxon>Nevskiales</taxon>
        <taxon>Nevskiaceae</taxon>
        <taxon>Sinimarinibacterium</taxon>
    </lineage>
</organism>
<evidence type="ECO:0000259" key="17">
    <source>
        <dbReference type="Pfam" id="PF22461"/>
    </source>
</evidence>
<keyword evidence="19" id="KW-1185">Reference proteome</keyword>
<dbReference type="Gene3D" id="3.10.560.10">
    <property type="entry name" value="Outer membrane lipoprotein wza domain like"/>
    <property type="match status" value="2"/>
</dbReference>
<evidence type="ECO:0000256" key="5">
    <source>
        <dbReference type="ARBA" id="ARBA00022597"/>
    </source>
</evidence>
<keyword evidence="6" id="KW-0812">Transmembrane</keyword>
<comment type="caution">
    <text evidence="18">The sequence shown here is derived from an EMBL/GenBank/DDBJ whole genome shotgun (WGS) entry which is preliminary data.</text>
</comment>
<protein>
    <submittedName>
        <fullName evidence="18">Polysaccharide export outer membrane protein</fullName>
    </submittedName>
</protein>
<evidence type="ECO:0000256" key="1">
    <source>
        <dbReference type="ARBA" id="ARBA00004571"/>
    </source>
</evidence>
<feature type="chain" id="PRO_5016378268" evidence="15">
    <location>
        <begin position="20"/>
        <end position="393"/>
    </location>
</feature>
<dbReference type="GO" id="GO:0015159">
    <property type="term" value="F:polysaccharide transmembrane transporter activity"/>
    <property type="evidence" value="ECO:0007669"/>
    <property type="project" value="InterPro"/>
</dbReference>
<keyword evidence="14" id="KW-0449">Lipoprotein</keyword>
<dbReference type="InterPro" id="IPR054765">
    <property type="entry name" value="SLBB_dom"/>
</dbReference>
<dbReference type="RefSeq" id="WP_110265260.1">
    <property type="nucleotide sequence ID" value="NZ_CAKZQT010000001.1"/>
</dbReference>
<sequence length="393" mass="42377">MNKKGTTMNLARSVWTALAAGLLSACSILPGMHVTGVGGIDGRNKSKVEDGGVTEYRAQLDNGELIGYRVVQVSGQSLSQIRQETDTIWPPLPPDFQQITPDQVPPEYRIGPGDIILVVVWDHPELSTPLGDRSDVANAGRLVSAEGTMFYPYIGEFKVAGMTVVELREFIAQRISRVITSPQVDARVVAFRSQRVQVTGDVESPGTVTLDDTPKGVLEAINERGGLASGASRRRVLLTRGGVSYPLDLAGMLSGDRPVSNPRLIAGDIVHVPDSSNDLVFVLGETTQQQQIVLQQGKTTLTEALAQAGGLDKLRSNDSGVLVFRRPFALGRLPTIYTLDLDNPLGLMLAGELVLHPRDVVYVKATGFAKYNSVIGQLLPTISAVFQIDRLTE</sequence>
<evidence type="ECO:0000313" key="19">
    <source>
        <dbReference type="Proteomes" id="UP000248330"/>
    </source>
</evidence>
<dbReference type="InterPro" id="IPR003715">
    <property type="entry name" value="Poly_export_N"/>
</dbReference>
<dbReference type="GO" id="GO:0046930">
    <property type="term" value="C:pore complex"/>
    <property type="evidence" value="ECO:0007669"/>
    <property type="project" value="UniProtKB-KW"/>
</dbReference>
<evidence type="ECO:0000259" key="16">
    <source>
        <dbReference type="Pfam" id="PF02563"/>
    </source>
</evidence>
<feature type="domain" description="SLBB" evidence="17">
    <location>
        <begin position="279"/>
        <end position="363"/>
    </location>
</feature>
<keyword evidence="11" id="KW-0472">Membrane</keyword>
<evidence type="ECO:0000256" key="13">
    <source>
        <dbReference type="ARBA" id="ARBA00023237"/>
    </source>
</evidence>
<dbReference type="AlphaFoldDB" id="A0A318E7W1"/>
<dbReference type="PANTHER" id="PTHR33619:SF3">
    <property type="entry name" value="POLYSACCHARIDE EXPORT PROTEIN GFCE-RELATED"/>
    <property type="match status" value="1"/>
</dbReference>
<accession>A0A318E7W1</accession>
<feature type="domain" description="Polysaccharide export protein N-terminal" evidence="16">
    <location>
        <begin position="103"/>
        <end position="188"/>
    </location>
</feature>
<keyword evidence="10" id="KW-0626">Porin</keyword>
<keyword evidence="4" id="KW-1134">Transmembrane beta strand</keyword>
<evidence type="ECO:0000256" key="4">
    <source>
        <dbReference type="ARBA" id="ARBA00022452"/>
    </source>
</evidence>
<evidence type="ECO:0000256" key="15">
    <source>
        <dbReference type="SAM" id="SignalP"/>
    </source>
</evidence>
<evidence type="ECO:0000256" key="9">
    <source>
        <dbReference type="ARBA" id="ARBA00023065"/>
    </source>
</evidence>
<evidence type="ECO:0000256" key="8">
    <source>
        <dbReference type="ARBA" id="ARBA00023047"/>
    </source>
</evidence>
<dbReference type="EMBL" id="QICN01000005">
    <property type="protein sequence ID" value="PXV67787.1"/>
    <property type="molecule type" value="Genomic_DNA"/>
</dbReference>
<dbReference type="GO" id="GO:0015288">
    <property type="term" value="F:porin activity"/>
    <property type="evidence" value="ECO:0007669"/>
    <property type="project" value="UniProtKB-KW"/>
</dbReference>
<feature type="signal peptide" evidence="15">
    <location>
        <begin position="1"/>
        <end position="19"/>
    </location>
</feature>
<dbReference type="Pfam" id="PF02563">
    <property type="entry name" value="Poly_export"/>
    <property type="match status" value="1"/>
</dbReference>
<dbReference type="PROSITE" id="PS51257">
    <property type="entry name" value="PROKAR_LIPOPROTEIN"/>
    <property type="match status" value="1"/>
</dbReference>
<dbReference type="Proteomes" id="UP000248330">
    <property type="component" value="Unassembled WGS sequence"/>
</dbReference>
<dbReference type="PANTHER" id="PTHR33619">
    <property type="entry name" value="POLYSACCHARIDE EXPORT PROTEIN GFCE-RELATED"/>
    <property type="match status" value="1"/>
</dbReference>
<evidence type="ECO:0000313" key="18">
    <source>
        <dbReference type="EMBL" id="PXV67787.1"/>
    </source>
</evidence>
<dbReference type="GO" id="GO:0006811">
    <property type="term" value="P:monoatomic ion transport"/>
    <property type="evidence" value="ECO:0007669"/>
    <property type="project" value="UniProtKB-KW"/>
</dbReference>
<evidence type="ECO:0000256" key="12">
    <source>
        <dbReference type="ARBA" id="ARBA00023139"/>
    </source>
</evidence>
<evidence type="ECO:0000256" key="6">
    <source>
        <dbReference type="ARBA" id="ARBA00022692"/>
    </source>
</evidence>
<dbReference type="Gene3D" id="3.30.1950.10">
    <property type="entry name" value="wza like domain"/>
    <property type="match status" value="1"/>
</dbReference>
<reference evidence="18 19" key="1">
    <citation type="submission" date="2018-04" db="EMBL/GenBank/DDBJ databases">
        <title>Genomic Encyclopedia of Type Strains, Phase IV (KMG-IV): sequencing the most valuable type-strain genomes for metagenomic binning, comparative biology and taxonomic classification.</title>
        <authorList>
            <person name="Goeker M."/>
        </authorList>
    </citation>
    <scope>NUCLEOTIDE SEQUENCE [LARGE SCALE GENOMIC DNA]</scope>
    <source>
        <strain evidence="18 19">DSM 104150</strain>
    </source>
</reference>
<dbReference type="Pfam" id="PF22461">
    <property type="entry name" value="SLBB_2"/>
    <property type="match status" value="2"/>
</dbReference>
<evidence type="ECO:0000256" key="10">
    <source>
        <dbReference type="ARBA" id="ARBA00023114"/>
    </source>
</evidence>
<keyword evidence="3" id="KW-0813">Transport</keyword>
<gene>
    <name evidence="18" type="ORF">C8D93_105144</name>
</gene>
<keyword evidence="8" id="KW-0625">Polysaccharide transport</keyword>